<gene>
    <name evidence="1" type="ORF">CLIB1444_11S03488</name>
</gene>
<accession>A0ACA9YD92</accession>
<proteinExistence type="predicted"/>
<evidence type="ECO:0000313" key="1">
    <source>
        <dbReference type="EMBL" id="CAH6722891.1"/>
    </source>
</evidence>
<dbReference type="Proteomes" id="UP001152531">
    <property type="component" value="Unassembled WGS sequence"/>
</dbReference>
<keyword evidence="2" id="KW-1185">Reference proteome</keyword>
<evidence type="ECO:0000313" key="2">
    <source>
        <dbReference type="Proteomes" id="UP001152531"/>
    </source>
</evidence>
<sequence>MSAYKPTPLKVYGRSHYACNRCKVSKIKCSGGKPCANCKNNGRSDDCVYPSKDRKIVIMESDLNKLHDRVKFLEEMTQKSPESINSSKTPPRKIEGSLLGYQAIIQERQNEETREFLFNHSGLENFLISDSANESIKWRILTSHNVMLPMKNIALQLIDTVFENYGSEFYLIDYKSLMGTIDIIYRLFDSIKLNDITMIEDLNKQITRSTLCYFFILIAYGEQISNLRGSNDEIAGLQFYMIASELFNLTHERISLDFIRSAVLMALYSANLNRYNTVYNYFGVAIRSAISQGFHRQLNIDENDKDALIYREKAKRLWWTIFITDATWTAKMNMPAQIDYTETDVDLPLENSIDLYDSFDLNSLELNVQLGKYISKSVQKIYGAHKRTISVNYINTDQFNQRVLIKNVLSCFNELIKNFEVPYLFQYKGCNIIEHKGRKVVNLFLRFNLLISIITKPLISLIFKRVDNNIYEHPIEIEEAINKAISTAIANINILLKLFEIGRLFTIGFYDSQYLYTSILIIIMSSITDEKCLNIVNKAVAMLKYMAQKGNINAQNSIKKLLQVNEYLAKTPELDFLLDFNLNIEDVIEVKSVFNYTDHYYNTYETCPFSTFSEFKMFKDNIHKTLEYHEEVPPPPAPDFDMKFSNIDFEDENLIDSFTNNRVHNLSGTSQNTLFTMMNELQNTEELKSFSL</sequence>
<reference evidence="1" key="1">
    <citation type="submission" date="2022-06" db="EMBL/GenBank/DDBJ databases">
        <authorList>
            <person name="Legras J.-L."/>
            <person name="Devillers H."/>
            <person name="Grondin C."/>
        </authorList>
    </citation>
    <scope>NUCLEOTIDE SEQUENCE</scope>
    <source>
        <strain evidence="1">CLIB 1444</strain>
    </source>
</reference>
<name>A0ACA9YD92_9ASCO</name>
<comment type="caution">
    <text evidence="1">The sequence shown here is derived from an EMBL/GenBank/DDBJ whole genome shotgun (WGS) entry which is preliminary data.</text>
</comment>
<dbReference type="EMBL" id="CALSDN010000011">
    <property type="protein sequence ID" value="CAH6722891.1"/>
    <property type="molecule type" value="Genomic_DNA"/>
</dbReference>
<protein>
    <submittedName>
        <fullName evidence="1">Uncharacterized protein</fullName>
    </submittedName>
</protein>
<organism evidence="1 2">
    <name type="scientific">[Candida] jaroonii</name>
    <dbReference type="NCBI Taxonomy" id="467808"/>
    <lineage>
        <taxon>Eukaryota</taxon>
        <taxon>Fungi</taxon>
        <taxon>Dikarya</taxon>
        <taxon>Ascomycota</taxon>
        <taxon>Saccharomycotina</taxon>
        <taxon>Pichiomycetes</taxon>
        <taxon>Debaryomycetaceae</taxon>
        <taxon>Yamadazyma</taxon>
    </lineage>
</organism>